<protein>
    <submittedName>
        <fullName evidence="9">PTS sugar transporter subunit IIB</fullName>
        <ecNumber evidence="9">2.7.1.-</ecNumber>
    </submittedName>
</protein>
<evidence type="ECO:0000256" key="3">
    <source>
        <dbReference type="ARBA" id="ARBA00022490"/>
    </source>
</evidence>
<dbReference type="EMBL" id="JBJIAA010000002">
    <property type="protein sequence ID" value="MFL0249472.1"/>
    <property type="molecule type" value="Genomic_DNA"/>
</dbReference>
<dbReference type="PROSITE" id="PS51101">
    <property type="entry name" value="PTS_EIIB_TYPE_4"/>
    <property type="match status" value="1"/>
</dbReference>
<dbReference type="Pfam" id="PF03830">
    <property type="entry name" value="PTSIIB_sorb"/>
    <property type="match status" value="1"/>
</dbReference>
<evidence type="ECO:0000256" key="7">
    <source>
        <dbReference type="ARBA" id="ARBA00022777"/>
    </source>
</evidence>
<evidence type="ECO:0000256" key="1">
    <source>
        <dbReference type="ARBA" id="ARBA00004496"/>
    </source>
</evidence>
<evidence type="ECO:0000259" key="8">
    <source>
        <dbReference type="PROSITE" id="PS51101"/>
    </source>
</evidence>
<dbReference type="InterPro" id="IPR004720">
    <property type="entry name" value="PTS_IIB_sorbose-sp"/>
</dbReference>
<accession>A0ABW8TCL7</accession>
<name>A0ABW8TCL7_9CLOT</name>
<dbReference type="Proteomes" id="UP001623592">
    <property type="component" value="Unassembled WGS sequence"/>
</dbReference>
<sequence length="156" mass="17528">MIKMIRVDYRLLHGQVAVSWTSMLGADCLLLVSDTLKKDALRMQTIKLAKPEGVKVVAKNLEEAIQALQSNITDKYHLFIICETIDLAAKISKAIGMKTINLGNVPFAEGKRQVSKSVFLNENEESMLKELLNNDYDLFIQMVPTEKKISCQSILN</sequence>
<keyword evidence="4 9" id="KW-0762">Sugar transport</keyword>
<dbReference type="RefSeq" id="WP_406786138.1">
    <property type="nucleotide sequence ID" value="NZ_JBJIAA010000002.1"/>
</dbReference>
<dbReference type="Gene3D" id="3.40.35.10">
    <property type="entry name" value="Phosphotransferase system, sorbose subfamily IIB component"/>
    <property type="match status" value="1"/>
</dbReference>
<comment type="caution">
    <text evidence="9">The sequence shown here is derived from an EMBL/GenBank/DDBJ whole genome shotgun (WGS) entry which is preliminary data.</text>
</comment>
<evidence type="ECO:0000256" key="6">
    <source>
        <dbReference type="ARBA" id="ARBA00022683"/>
    </source>
</evidence>
<keyword evidence="3" id="KW-0963">Cytoplasm</keyword>
<dbReference type="InterPro" id="IPR036667">
    <property type="entry name" value="PTS_IIB_sorbose-sp_sf"/>
</dbReference>
<reference evidence="9 10" key="1">
    <citation type="submission" date="2024-11" db="EMBL/GenBank/DDBJ databases">
        <authorList>
            <person name="Heng Y.C."/>
            <person name="Lim A.C.H."/>
            <person name="Lee J.K.Y."/>
            <person name="Kittelmann S."/>
        </authorList>
    </citation>
    <scope>NUCLEOTIDE SEQUENCE [LARGE SCALE GENOMIC DNA]</scope>
    <source>
        <strain evidence="9 10">WILCCON 0114</strain>
    </source>
</reference>
<keyword evidence="7" id="KW-0418">Kinase</keyword>
<evidence type="ECO:0000256" key="5">
    <source>
        <dbReference type="ARBA" id="ARBA00022679"/>
    </source>
</evidence>
<evidence type="ECO:0000313" key="10">
    <source>
        <dbReference type="Proteomes" id="UP001623592"/>
    </source>
</evidence>
<keyword evidence="10" id="KW-1185">Reference proteome</keyword>
<comment type="subcellular location">
    <subcellularLocation>
        <location evidence="1">Cytoplasm</location>
    </subcellularLocation>
</comment>
<keyword evidence="2" id="KW-0813">Transport</keyword>
<evidence type="ECO:0000313" key="9">
    <source>
        <dbReference type="EMBL" id="MFL0249472.1"/>
    </source>
</evidence>
<keyword evidence="6" id="KW-0598">Phosphotransferase system</keyword>
<evidence type="ECO:0000256" key="2">
    <source>
        <dbReference type="ARBA" id="ARBA00022448"/>
    </source>
</evidence>
<dbReference type="SUPFAM" id="SSF52728">
    <property type="entry name" value="PTS IIb component"/>
    <property type="match status" value="1"/>
</dbReference>
<feature type="domain" description="PTS EIIB type-4" evidence="8">
    <location>
        <begin position="1"/>
        <end position="156"/>
    </location>
</feature>
<proteinExistence type="predicted"/>
<evidence type="ECO:0000256" key="4">
    <source>
        <dbReference type="ARBA" id="ARBA00022597"/>
    </source>
</evidence>
<organism evidence="9 10">
    <name type="scientific">Clostridium neuense</name>
    <dbReference type="NCBI Taxonomy" id="1728934"/>
    <lineage>
        <taxon>Bacteria</taxon>
        <taxon>Bacillati</taxon>
        <taxon>Bacillota</taxon>
        <taxon>Clostridia</taxon>
        <taxon>Eubacteriales</taxon>
        <taxon>Clostridiaceae</taxon>
        <taxon>Clostridium</taxon>
    </lineage>
</organism>
<keyword evidence="5 9" id="KW-0808">Transferase</keyword>
<gene>
    <name evidence="9" type="ORF">ACJDT4_03485</name>
</gene>
<dbReference type="GO" id="GO:0016740">
    <property type="term" value="F:transferase activity"/>
    <property type="evidence" value="ECO:0007669"/>
    <property type="project" value="UniProtKB-KW"/>
</dbReference>
<dbReference type="EC" id="2.7.1.-" evidence="9"/>